<dbReference type="HOGENOM" id="CLU_1696528_0_0_1"/>
<sequence>MTQPPGKPPPARSGAATRKQTASYASLTMGRTKEDMLTNPAFSSSINTPESARKYLVDHFLLAMNQDPVHPSLSTALLHLTFTASGVTAPAADAIRAIAILLDSLTPLPASSETITPQQLSSLESLKSQLSHFGTYVEALREVAAVNTSAASAIT</sequence>
<reference evidence="2" key="3">
    <citation type="submission" date="2015-02" db="EMBL/GenBank/DDBJ databases">
        <title>Evolutionary Origins and Diversification of the Mycorrhizal Mutualists.</title>
        <authorList>
            <consortium name="DOE Joint Genome Institute"/>
            <consortium name="Mycorrhizal Genomics Consortium"/>
            <person name="Kohler A."/>
            <person name="Kuo A."/>
            <person name="Nagy L.G."/>
            <person name="Floudas D."/>
            <person name="Copeland A."/>
            <person name="Barry K.W."/>
            <person name="Cichocki N."/>
            <person name="Veneault-Fourrey C."/>
            <person name="LaButti K."/>
            <person name="Lindquist E.A."/>
            <person name="Lipzen A."/>
            <person name="Lundell T."/>
            <person name="Morin E."/>
            <person name="Murat C."/>
            <person name="Riley R."/>
            <person name="Ohm R."/>
            <person name="Sun H."/>
            <person name="Tunlid A."/>
            <person name="Henrissat B."/>
            <person name="Grigoriev I.V."/>
            <person name="Hibbett D.S."/>
            <person name="Martin F."/>
        </authorList>
    </citation>
    <scope>NUCLEOTIDE SEQUENCE</scope>
    <source>
        <strain evidence="2">Foug A</strain>
    </source>
</reference>
<dbReference type="AlphaFoldDB" id="A0A0C3D6F9"/>
<evidence type="ECO:0000313" key="4">
    <source>
        <dbReference type="Proteomes" id="UP000053989"/>
    </source>
</evidence>
<accession>A0A0C3D6F9</accession>
<evidence type="ECO:0000256" key="1">
    <source>
        <dbReference type="SAM" id="MobiDB-lite"/>
    </source>
</evidence>
<evidence type="ECO:0000313" key="2">
    <source>
        <dbReference type="EMBL" id="KIM51651.1"/>
    </source>
</evidence>
<dbReference type="EMBL" id="KN822056">
    <property type="protein sequence ID" value="KIM61086.1"/>
    <property type="molecule type" value="Genomic_DNA"/>
</dbReference>
<protein>
    <submittedName>
        <fullName evidence="2">Uncharacterized protein</fullName>
    </submittedName>
</protein>
<gene>
    <name evidence="3" type="ORF">SCLCIDRAFT_26223</name>
    <name evidence="2" type="ORF">SCLCIDRAFT_33295</name>
</gene>
<reference evidence="4" key="2">
    <citation type="submission" date="2015-01" db="EMBL/GenBank/DDBJ databases">
        <title>Evolutionary Origins and Diversification of the Mycorrhizal Mutualists.</title>
        <authorList>
            <consortium name="DOE Joint Genome Institute"/>
            <consortium name="Mycorrhizal Genomics Consortium"/>
            <person name="Kohler A."/>
            <person name="Kuo A."/>
            <person name="Nagy L.G."/>
            <person name="Floudas D."/>
            <person name="Copeland A."/>
            <person name="Barry K.W."/>
            <person name="Cichocki N."/>
            <person name="Veneault-Fourrey C."/>
            <person name="LaButti K."/>
            <person name="Lindquist E.A."/>
            <person name="Lipzen A."/>
            <person name="Lundell T."/>
            <person name="Morin E."/>
            <person name="Murat C."/>
            <person name="Riley R."/>
            <person name="Ohm R."/>
            <person name="Sun H."/>
            <person name="Tunlid A."/>
            <person name="Henrissat B."/>
            <person name="Grigoriev I.V."/>
            <person name="Hibbett D.S."/>
            <person name="Martin F."/>
        </authorList>
    </citation>
    <scope>NUCLEOTIDE SEQUENCE [LARGE SCALE GENOMIC DNA]</scope>
    <source>
        <strain evidence="4">Foug A</strain>
    </source>
</reference>
<dbReference type="EMBL" id="KN822247">
    <property type="protein sequence ID" value="KIM51651.1"/>
    <property type="molecule type" value="Genomic_DNA"/>
</dbReference>
<feature type="compositionally biased region" description="Pro residues" evidence="1">
    <location>
        <begin position="1"/>
        <end position="11"/>
    </location>
</feature>
<keyword evidence="4" id="KW-1185">Reference proteome</keyword>
<feature type="region of interest" description="Disordered" evidence="1">
    <location>
        <begin position="1"/>
        <end position="21"/>
    </location>
</feature>
<name>A0A0C3D6F9_9AGAM</name>
<reference evidence="2 4" key="1">
    <citation type="submission" date="2014-04" db="EMBL/GenBank/DDBJ databases">
        <authorList>
            <consortium name="DOE Joint Genome Institute"/>
            <person name="Kuo A."/>
            <person name="Kohler A."/>
            <person name="Nagy L.G."/>
            <person name="Floudas D."/>
            <person name="Copeland A."/>
            <person name="Barry K.W."/>
            <person name="Cichocki N."/>
            <person name="Veneault-Fourrey C."/>
            <person name="LaButti K."/>
            <person name="Lindquist E.A."/>
            <person name="Lipzen A."/>
            <person name="Lundell T."/>
            <person name="Morin E."/>
            <person name="Murat C."/>
            <person name="Sun H."/>
            <person name="Tunlid A."/>
            <person name="Henrissat B."/>
            <person name="Grigoriev I.V."/>
            <person name="Hibbett D.S."/>
            <person name="Martin F."/>
            <person name="Nordberg H.P."/>
            <person name="Cantor M.N."/>
            <person name="Hua S.X."/>
        </authorList>
    </citation>
    <scope>NUCLEOTIDE SEQUENCE [LARGE SCALE GENOMIC DNA]</scope>
    <source>
        <strain evidence="2 4">Foug A</strain>
    </source>
</reference>
<organism evidence="2 4">
    <name type="scientific">Scleroderma citrinum Foug A</name>
    <dbReference type="NCBI Taxonomy" id="1036808"/>
    <lineage>
        <taxon>Eukaryota</taxon>
        <taxon>Fungi</taxon>
        <taxon>Dikarya</taxon>
        <taxon>Basidiomycota</taxon>
        <taxon>Agaricomycotina</taxon>
        <taxon>Agaricomycetes</taxon>
        <taxon>Agaricomycetidae</taxon>
        <taxon>Boletales</taxon>
        <taxon>Sclerodermatineae</taxon>
        <taxon>Sclerodermataceae</taxon>
        <taxon>Scleroderma</taxon>
    </lineage>
</organism>
<dbReference type="Proteomes" id="UP000053989">
    <property type="component" value="Unassembled WGS sequence"/>
</dbReference>
<proteinExistence type="predicted"/>
<evidence type="ECO:0000313" key="3">
    <source>
        <dbReference type="EMBL" id="KIM61086.1"/>
    </source>
</evidence>